<evidence type="ECO:0000313" key="2">
    <source>
        <dbReference type="Proteomes" id="UP000271937"/>
    </source>
</evidence>
<accession>A0A3P3WFH3</accession>
<reference evidence="1 2" key="1">
    <citation type="submission" date="2018-11" db="EMBL/GenBank/DDBJ databases">
        <title>Flavobacterium sp. nov., YIM 102600 draft genome.</title>
        <authorList>
            <person name="Li G."/>
            <person name="Jiang Y."/>
        </authorList>
    </citation>
    <scope>NUCLEOTIDE SEQUENCE [LARGE SCALE GENOMIC DNA]</scope>
    <source>
        <strain evidence="1 2">YIM 102600</strain>
    </source>
</reference>
<keyword evidence="2" id="KW-1185">Reference proteome</keyword>
<dbReference type="OrthoDB" id="1367102at2"/>
<sequence>MRIENNYETYRRRQAIVEHPYGVIKRQWDFYYVMTKKTIRHASADVGLIFTAYNLKRIFNLLDINELKKYLKSTALFHELNSTRFKAFYPVLKFEINGNVFFKTANYSSINGLYLLQN</sequence>
<evidence type="ECO:0000313" key="1">
    <source>
        <dbReference type="EMBL" id="RRJ93891.1"/>
    </source>
</evidence>
<name>A0A3P3WFH3_9FLAO</name>
<protein>
    <recommendedName>
        <fullName evidence="3">Transposase DDE domain-containing protein</fullName>
    </recommendedName>
</protein>
<evidence type="ECO:0008006" key="3">
    <source>
        <dbReference type="Google" id="ProtNLM"/>
    </source>
</evidence>
<dbReference type="RefSeq" id="WP_125011034.1">
    <property type="nucleotide sequence ID" value="NZ_RQVR01000001.1"/>
</dbReference>
<dbReference type="AlphaFoldDB" id="A0A3P3WFH3"/>
<gene>
    <name evidence="1" type="ORF">EG849_00005</name>
</gene>
<comment type="caution">
    <text evidence="1">The sequence shown here is derived from an EMBL/GenBank/DDBJ whole genome shotgun (WGS) entry which is preliminary data.</text>
</comment>
<dbReference type="EMBL" id="RQVR01000001">
    <property type="protein sequence ID" value="RRJ93891.1"/>
    <property type="molecule type" value="Genomic_DNA"/>
</dbReference>
<dbReference type="Proteomes" id="UP000271937">
    <property type="component" value="Unassembled WGS sequence"/>
</dbReference>
<proteinExistence type="predicted"/>
<organism evidence="1 2">
    <name type="scientific">Flavobacterium macacae</name>
    <dbReference type="NCBI Taxonomy" id="2488993"/>
    <lineage>
        <taxon>Bacteria</taxon>
        <taxon>Pseudomonadati</taxon>
        <taxon>Bacteroidota</taxon>
        <taxon>Flavobacteriia</taxon>
        <taxon>Flavobacteriales</taxon>
        <taxon>Flavobacteriaceae</taxon>
        <taxon>Flavobacterium</taxon>
    </lineage>
</organism>